<evidence type="ECO:0008006" key="4">
    <source>
        <dbReference type="Google" id="ProtNLM"/>
    </source>
</evidence>
<name>A0A2T2N806_CORCC</name>
<dbReference type="Gene3D" id="1.50.10.20">
    <property type="match status" value="1"/>
</dbReference>
<dbReference type="Gene3D" id="1.50.10.160">
    <property type="match status" value="1"/>
</dbReference>
<reference evidence="2 3" key="1">
    <citation type="journal article" date="2018" name="Front. Microbiol.">
        <title>Genome-Wide Analysis of Corynespora cassiicola Leaf Fall Disease Putative Effectors.</title>
        <authorList>
            <person name="Lopez D."/>
            <person name="Ribeiro S."/>
            <person name="Label P."/>
            <person name="Fumanal B."/>
            <person name="Venisse J.S."/>
            <person name="Kohler A."/>
            <person name="de Oliveira R.R."/>
            <person name="Labutti K."/>
            <person name="Lipzen A."/>
            <person name="Lail K."/>
            <person name="Bauer D."/>
            <person name="Ohm R.A."/>
            <person name="Barry K.W."/>
            <person name="Spatafora J."/>
            <person name="Grigoriev I.V."/>
            <person name="Martin F.M."/>
            <person name="Pujade-Renaud V."/>
        </authorList>
    </citation>
    <scope>NUCLEOTIDE SEQUENCE [LARGE SCALE GENOMIC DNA]</scope>
    <source>
        <strain evidence="2 3">Philippines</strain>
    </source>
</reference>
<protein>
    <recommendedName>
        <fullName evidence="4">Ent-kaurene synthase</fullName>
    </recommendedName>
</protein>
<comment type="similarity">
    <text evidence="1">Belongs to the terpene synthase family.</text>
</comment>
<dbReference type="OrthoDB" id="2343925at2759"/>
<dbReference type="GO" id="GO:0016102">
    <property type="term" value="P:diterpenoid biosynthetic process"/>
    <property type="evidence" value="ECO:0007669"/>
    <property type="project" value="TreeGrafter"/>
</dbReference>
<dbReference type="GO" id="GO:0010333">
    <property type="term" value="F:terpene synthase activity"/>
    <property type="evidence" value="ECO:0007669"/>
    <property type="project" value="InterPro"/>
</dbReference>
<dbReference type="SUPFAM" id="SSF48239">
    <property type="entry name" value="Terpenoid cyclases/Protein prenyltransferases"/>
    <property type="match status" value="2"/>
</dbReference>
<dbReference type="PANTHER" id="PTHR31739:SF25">
    <property type="entry name" value="(E,E)-GERANYLLINALOOL SYNTHASE"/>
    <property type="match status" value="1"/>
</dbReference>
<dbReference type="GO" id="GO:0000287">
    <property type="term" value="F:magnesium ion binding"/>
    <property type="evidence" value="ECO:0007669"/>
    <property type="project" value="TreeGrafter"/>
</dbReference>
<evidence type="ECO:0000256" key="1">
    <source>
        <dbReference type="ARBA" id="ARBA00006333"/>
    </source>
</evidence>
<keyword evidence="3" id="KW-1185">Reference proteome</keyword>
<proteinExistence type="inferred from homology"/>
<dbReference type="InterPro" id="IPR050148">
    <property type="entry name" value="Terpene_synthase-like"/>
</dbReference>
<dbReference type="PANTHER" id="PTHR31739">
    <property type="entry name" value="ENT-COPALYL DIPHOSPHATE SYNTHASE, CHLOROPLASTIC"/>
    <property type="match status" value="1"/>
</dbReference>
<evidence type="ECO:0000313" key="2">
    <source>
        <dbReference type="EMBL" id="PSN61567.1"/>
    </source>
</evidence>
<sequence length="918" mass="103261">MALLKDVHEEAAKLVADMASRLDDKWYPSSMSTNVYDTAWVSMVSKEEDWRIKWLLPKAFEFILSNQHANGHWDDEEPRANAILSTMAATLACFEHERFSHYVGHVLKLEDVRQRTSKAVTWLRNELTHWNDQNEVDSVALEILVPALLDQLAKHGVSINSPYLAKMSELSESHLSKAKMVLYSGKQITLFHSLEALIGRIEFDKLGGCKVRGSMLGSPSSTAAYLMELEDWDMETEDYLRYVFEHGEGKGNGSFPSAAPIDVFEISWTISTLLECGIPIDVLGKEHVTKLASHLAKTLDASGGVVGFSLGMLPDADDTAKTLHALSFLGKFDADVSTLVTRFRSPGSFKTYEKESTRSLSANCNVLKALLATKNPDSSSAHILTAASFICHSFMSGKARDKWNTAWEYCAMLSVQSLVPLLQQSVAFLPYHIRSVKIPIVLAHITCRLLNTQEHGGSFGNQSDEITAYATLALIALAAPQTGLNLIEEDISSAIERAREFLSARLNRWESRRNWVEKVTYSSSLLTKTYCFAALDQALRFQPGTRGSSSPAHWMNRKLSGLLKSTKLFVTTDGVDTLLRLAMQESVSHVAHLEHTRFDIFPQPVKVNEKYLNMIPFAWTACNYLSGCPLSPNVLIDMMEISMLNYQADEFVELQIPLCKEDQVFEVRNALNEQLVEHADKNAEKEVSQRSHIEASEMILQTFAKYIDRILNHPHIQNAPLDRRLLVRQELIGYLQAQISTIGAKEKLGTKSSFFDWIHTFGARDTSCPFSFAYYLCIVNFADSNSSKSPNKHQSITCEAEYLLRDLCGSLSRLCRIYNDYGSIHRDREEGNLNSIDFFMRGLEDPSSGKLPGLEAQAKCALWSMADYERQHMTRTFELLRNMLGPRLHGDMQVFLNVTDLFGQIYVVQDIGTRTKDS</sequence>
<organism evidence="2 3">
    <name type="scientific">Corynespora cassiicola Philippines</name>
    <dbReference type="NCBI Taxonomy" id="1448308"/>
    <lineage>
        <taxon>Eukaryota</taxon>
        <taxon>Fungi</taxon>
        <taxon>Dikarya</taxon>
        <taxon>Ascomycota</taxon>
        <taxon>Pezizomycotina</taxon>
        <taxon>Dothideomycetes</taxon>
        <taxon>Pleosporomycetidae</taxon>
        <taxon>Pleosporales</taxon>
        <taxon>Corynesporascaceae</taxon>
        <taxon>Corynespora</taxon>
    </lineage>
</organism>
<evidence type="ECO:0000313" key="3">
    <source>
        <dbReference type="Proteomes" id="UP000240883"/>
    </source>
</evidence>
<dbReference type="STRING" id="1448308.A0A2T2N806"/>
<dbReference type="InterPro" id="IPR008930">
    <property type="entry name" value="Terpenoid_cyclase/PrenylTrfase"/>
</dbReference>
<dbReference type="EMBL" id="KZ678144">
    <property type="protein sequence ID" value="PSN61567.1"/>
    <property type="molecule type" value="Genomic_DNA"/>
</dbReference>
<dbReference type="Proteomes" id="UP000240883">
    <property type="component" value="Unassembled WGS sequence"/>
</dbReference>
<gene>
    <name evidence="2" type="ORF">BS50DRAFT_651821</name>
</gene>
<accession>A0A2T2N806</accession>
<dbReference type="AlphaFoldDB" id="A0A2T2N806"/>